<evidence type="ECO:0000313" key="10">
    <source>
        <dbReference type="EMBL" id="HIS73400.1"/>
    </source>
</evidence>
<dbReference type="GO" id="GO:0032259">
    <property type="term" value="P:methylation"/>
    <property type="evidence" value="ECO:0007669"/>
    <property type="project" value="UniProtKB-KW"/>
</dbReference>
<comment type="catalytic activity">
    <reaction evidence="8">
        <text>arsenic triglutathione + 3 [thioredoxin]-dithiol + 3 S-adenosyl-L-methionine = trimethylarsine + 3 [thioredoxin]-disulfide + 3 glutathione + 3 S-adenosyl-L-homocysteine + 3 H(+)</text>
        <dbReference type="Rhea" id="RHEA:69432"/>
        <dbReference type="Rhea" id="RHEA-COMP:10698"/>
        <dbReference type="Rhea" id="RHEA-COMP:10700"/>
        <dbReference type="ChEBI" id="CHEBI:15378"/>
        <dbReference type="ChEBI" id="CHEBI:27130"/>
        <dbReference type="ChEBI" id="CHEBI:29950"/>
        <dbReference type="ChEBI" id="CHEBI:50058"/>
        <dbReference type="ChEBI" id="CHEBI:57856"/>
        <dbReference type="ChEBI" id="CHEBI:57925"/>
        <dbReference type="ChEBI" id="CHEBI:59789"/>
        <dbReference type="ChEBI" id="CHEBI:183640"/>
        <dbReference type="EC" id="2.1.1.137"/>
    </reaction>
</comment>
<proteinExistence type="inferred from homology"/>
<protein>
    <recommendedName>
        <fullName evidence="5">Arsenite methyltransferase</fullName>
        <ecNumber evidence="4">2.1.1.137</ecNumber>
    </recommendedName>
</protein>
<dbReference type="InterPro" id="IPR025714">
    <property type="entry name" value="Methyltranfer_dom"/>
</dbReference>
<dbReference type="Gene3D" id="3.40.50.150">
    <property type="entry name" value="Vaccinia Virus protein VP39"/>
    <property type="match status" value="1"/>
</dbReference>
<accession>A0A9D1JWT7</accession>
<evidence type="ECO:0000259" key="9">
    <source>
        <dbReference type="Pfam" id="PF13847"/>
    </source>
</evidence>
<evidence type="ECO:0000256" key="8">
    <source>
        <dbReference type="ARBA" id="ARBA00048428"/>
    </source>
</evidence>
<evidence type="ECO:0000256" key="5">
    <source>
        <dbReference type="ARBA" id="ARBA00034545"/>
    </source>
</evidence>
<dbReference type="PANTHER" id="PTHR43675:SF8">
    <property type="entry name" value="ARSENITE METHYLTRANSFERASE"/>
    <property type="match status" value="1"/>
</dbReference>
<evidence type="ECO:0000256" key="3">
    <source>
        <dbReference type="ARBA" id="ARBA00034487"/>
    </source>
</evidence>
<dbReference type="SUPFAM" id="SSF53335">
    <property type="entry name" value="S-adenosyl-L-methionine-dependent methyltransferases"/>
    <property type="match status" value="1"/>
</dbReference>
<keyword evidence="1" id="KW-0808">Transferase</keyword>
<dbReference type="InterPro" id="IPR029063">
    <property type="entry name" value="SAM-dependent_MTases_sf"/>
</dbReference>
<comment type="caution">
    <text evidence="10">The sequence shown here is derived from an EMBL/GenBank/DDBJ whole genome shotgun (WGS) entry which is preliminary data.</text>
</comment>
<keyword evidence="2" id="KW-0949">S-adenosyl-L-methionine</keyword>
<keyword evidence="10" id="KW-0489">Methyltransferase</keyword>
<feature type="domain" description="Methyltransferase" evidence="9">
    <location>
        <begin position="69"/>
        <end position="216"/>
    </location>
</feature>
<dbReference type="AlphaFoldDB" id="A0A9D1JWT7"/>
<dbReference type="EC" id="2.1.1.137" evidence="4"/>
<evidence type="ECO:0000313" key="11">
    <source>
        <dbReference type="Proteomes" id="UP000886865"/>
    </source>
</evidence>
<reference evidence="10" key="1">
    <citation type="submission" date="2020-10" db="EMBL/GenBank/DDBJ databases">
        <authorList>
            <person name="Gilroy R."/>
        </authorList>
    </citation>
    <scope>NUCLEOTIDE SEQUENCE</scope>
    <source>
        <strain evidence="10">CHK152-2871</strain>
    </source>
</reference>
<dbReference type="EMBL" id="DVJQ01000001">
    <property type="protein sequence ID" value="HIS73400.1"/>
    <property type="molecule type" value="Genomic_DNA"/>
</dbReference>
<evidence type="ECO:0000256" key="6">
    <source>
        <dbReference type="ARBA" id="ARBA00047941"/>
    </source>
</evidence>
<sequence>MDFDVKKEVKDFYGNIAQKVQEDTYSACSCCQEISRAQRNYAGQNLDDIPKEAIEASLGCANPLVFAQIKEGETILDLGSGGGIDVLMASKYVGGSGKIYGLDMTDEMLELANKNKEKMGVKNIEFIKGYIEDIPLEDGALDAIISNCVINLSDNKQKVYMEAYRVLKEGGRVAIADVVSLKPVSEHIKKQAQLWAGCISGAMPIAEYKKILEIAGFRNISIEPVHIYTKEIINGLSFDKNLITEDELNQMTGAFAGAHIKAWK</sequence>
<comment type="catalytic activity">
    <reaction evidence="6">
        <text>arsenic triglutathione + [thioredoxin]-dithiol + S-adenosyl-L-methionine + 2 H2O = methylarsonous acid + [thioredoxin]-disulfide + 3 glutathione + S-adenosyl-L-homocysteine + H(+)</text>
        <dbReference type="Rhea" id="RHEA:69460"/>
        <dbReference type="Rhea" id="RHEA-COMP:10698"/>
        <dbReference type="Rhea" id="RHEA-COMP:10700"/>
        <dbReference type="ChEBI" id="CHEBI:15377"/>
        <dbReference type="ChEBI" id="CHEBI:15378"/>
        <dbReference type="ChEBI" id="CHEBI:17826"/>
        <dbReference type="ChEBI" id="CHEBI:29950"/>
        <dbReference type="ChEBI" id="CHEBI:50058"/>
        <dbReference type="ChEBI" id="CHEBI:57856"/>
        <dbReference type="ChEBI" id="CHEBI:57925"/>
        <dbReference type="ChEBI" id="CHEBI:59789"/>
        <dbReference type="ChEBI" id="CHEBI:183640"/>
        <dbReference type="EC" id="2.1.1.137"/>
    </reaction>
</comment>
<gene>
    <name evidence="10" type="primary">arsM</name>
    <name evidence="10" type="ORF">IAA86_00065</name>
</gene>
<organism evidence="10 11">
    <name type="scientific">Candidatus Galligastranaerophilus intestinavium</name>
    <dbReference type="NCBI Taxonomy" id="2840836"/>
    <lineage>
        <taxon>Bacteria</taxon>
        <taxon>Candidatus Galligastranaerophilus</taxon>
    </lineage>
</organism>
<dbReference type="NCBIfam" id="NF008823">
    <property type="entry name" value="PRK11873.1"/>
    <property type="match status" value="1"/>
</dbReference>
<comment type="similarity">
    <text evidence="3">Belongs to the methyltransferase superfamily. Arsenite methyltransferase family.</text>
</comment>
<dbReference type="PANTHER" id="PTHR43675">
    <property type="entry name" value="ARSENITE METHYLTRANSFERASE"/>
    <property type="match status" value="1"/>
</dbReference>
<evidence type="ECO:0000256" key="4">
    <source>
        <dbReference type="ARBA" id="ARBA00034521"/>
    </source>
</evidence>
<dbReference type="Proteomes" id="UP000886865">
    <property type="component" value="Unassembled WGS sequence"/>
</dbReference>
<dbReference type="GO" id="GO:0030791">
    <property type="term" value="F:arsenite methyltransferase activity"/>
    <property type="evidence" value="ECO:0007669"/>
    <property type="project" value="UniProtKB-EC"/>
</dbReference>
<reference evidence="10" key="2">
    <citation type="journal article" date="2021" name="PeerJ">
        <title>Extensive microbial diversity within the chicken gut microbiome revealed by metagenomics and culture.</title>
        <authorList>
            <person name="Gilroy R."/>
            <person name="Ravi A."/>
            <person name="Getino M."/>
            <person name="Pursley I."/>
            <person name="Horton D.L."/>
            <person name="Alikhan N.F."/>
            <person name="Baker D."/>
            <person name="Gharbi K."/>
            <person name="Hall N."/>
            <person name="Watson M."/>
            <person name="Adriaenssens E.M."/>
            <person name="Foster-Nyarko E."/>
            <person name="Jarju S."/>
            <person name="Secka A."/>
            <person name="Antonio M."/>
            <person name="Oren A."/>
            <person name="Chaudhuri R.R."/>
            <person name="La Ragione R."/>
            <person name="Hildebrand F."/>
            <person name="Pallen M.J."/>
        </authorList>
    </citation>
    <scope>NUCLEOTIDE SEQUENCE</scope>
    <source>
        <strain evidence="10">CHK152-2871</strain>
    </source>
</reference>
<evidence type="ECO:0000256" key="7">
    <source>
        <dbReference type="ARBA" id="ARBA00047943"/>
    </source>
</evidence>
<dbReference type="Pfam" id="PF13847">
    <property type="entry name" value="Methyltransf_31"/>
    <property type="match status" value="1"/>
</dbReference>
<name>A0A9D1JWT7_9BACT</name>
<evidence type="ECO:0000256" key="1">
    <source>
        <dbReference type="ARBA" id="ARBA00022679"/>
    </source>
</evidence>
<evidence type="ECO:0000256" key="2">
    <source>
        <dbReference type="ARBA" id="ARBA00022691"/>
    </source>
</evidence>
<dbReference type="InterPro" id="IPR026669">
    <property type="entry name" value="Arsenite_MeTrfase-like"/>
</dbReference>
<comment type="catalytic activity">
    <reaction evidence="7">
        <text>arsenic triglutathione + 2 [thioredoxin]-dithiol + 2 S-adenosyl-L-methionine + H2O = dimethylarsinous acid + 2 [thioredoxin]-disulfide + 3 glutathione + 2 S-adenosyl-L-homocysteine + 2 H(+)</text>
        <dbReference type="Rhea" id="RHEA:69464"/>
        <dbReference type="Rhea" id="RHEA-COMP:10698"/>
        <dbReference type="Rhea" id="RHEA-COMP:10700"/>
        <dbReference type="ChEBI" id="CHEBI:15377"/>
        <dbReference type="ChEBI" id="CHEBI:15378"/>
        <dbReference type="ChEBI" id="CHEBI:23808"/>
        <dbReference type="ChEBI" id="CHEBI:29950"/>
        <dbReference type="ChEBI" id="CHEBI:50058"/>
        <dbReference type="ChEBI" id="CHEBI:57856"/>
        <dbReference type="ChEBI" id="CHEBI:57925"/>
        <dbReference type="ChEBI" id="CHEBI:59789"/>
        <dbReference type="ChEBI" id="CHEBI:183640"/>
        <dbReference type="EC" id="2.1.1.137"/>
    </reaction>
</comment>
<dbReference type="CDD" id="cd02440">
    <property type="entry name" value="AdoMet_MTases"/>
    <property type="match status" value="1"/>
</dbReference>